<proteinExistence type="predicted"/>
<evidence type="ECO:0000313" key="2">
    <source>
        <dbReference type="EMBL" id="PWN87878.1"/>
    </source>
</evidence>
<sequence length="140" mass="15212">MGRQARISSGDGDGKGEVKSRAASYVKKQQGPPVLSEPPRNAPLCNAASLCLLPDRSATGPISVLVLRLLRHCNYACASLCFLVTVTLSLCPPLRTLSVERRYQLPSRYVSPFAGCGDQRIDPCPLARWPAPLRMYVSGR</sequence>
<dbReference type="AlphaFoldDB" id="A0A316YGY6"/>
<accession>A0A316YGY6</accession>
<keyword evidence="3" id="KW-1185">Reference proteome</keyword>
<dbReference type="GeneID" id="37040200"/>
<name>A0A316YGY6_9BASI</name>
<feature type="region of interest" description="Disordered" evidence="1">
    <location>
        <begin position="1"/>
        <end position="41"/>
    </location>
</feature>
<evidence type="ECO:0000256" key="1">
    <source>
        <dbReference type="SAM" id="MobiDB-lite"/>
    </source>
</evidence>
<protein>
    <submittedName>
        <fullName evidence="2">Uncharacterized protein</fullName>
    </submittedName>
</protein>
<gene>
    <name evidence="2" type="ORF">FA10DRAFT_179234</name>
</gene>
<evidence type="ECO:0000313" key="3">
    <source>
        <dbReference type="Proteomes" id="UP000245768"/>
    </source>
</evidence>
<reference evidence="2 3" key="1">
    <citation type="journal article" date="2018" name="Mol. Biol. Evol.">
        <title>Broad Genomic Sampling Reveals a Smut Pathogenic Ancestry of the Fungal Clade Ustilaginomycotina.</title>
        <authorList>
            <person name="Kijpornyongpan T."/>
            <person name="Mondo S.J."/>
            <person name="Barry K."/>
            <person name="Sandor L."/>
            <person name="Lee J."/>
            <person name="Lipzen A."/>
            <person name="Pangilinan J."/>
            <person name="LaButti K."/>
            <person name="Hainaut M."/>
            <person name="Henrissat B."/>
            <person name="Grigoriev I.V."/>
            <person name="Spatafora J.W."/>
            <person name="Aime M.C."/>
        </authorList>
    </citation>
    <scope>NUCLEOTIDE SEQUENCE [LARGE SCALE GENOMIC DNA]</scope>
    <source>
        <strain evidence="2 3">MCA 4198</strain>
    </source>
</reference>
<dbReference type="Proteomes" id="UP000245768">
    <property type="component" value="Unassembled WGS sequence"/>
</dbReference>
<dbReference type="EMBL" id="KZ819639">
    <property type="protein sequence ID" value="PWN87878.1"/>
    <property type="molecule type" value="Genomic_DNA"/>
</dbReference>
<dbReference type="InParanoid" id="A0A316YGY6"/>
<organism evidence="2 3">
    <name type="scientific">Acaromyces ingoldii</name>
    <dbReference type="NCBI Taxonomy" id="215250"/>
    <lineage>
        <taxon>Eukaryota</taxon>
        <taxon>Fungi</taxon>
        <taxon>Dikarya</taxon>
        <taxon>Basidiomycota</taxon>
        <taxon>Ustilaginomycotina</taxon>
        <taxon>Exobasidiomycetes</taxon>
        <taxon>Exobasidiales</taxon>
        <taxon>Cryptobasidiaceae</taxon>
        <taxon>Acaromyces</taxon>
    </lineage>
</organism>
<dbReference type="RefSeq" id="XP_025375076.1">
    <property type="nucleotide sequence ID" value="XM_025518284.1"/>
</dbReference>